<dbReference type="InterPro" id="IPR033379">
    <property type="entry name" value="Acid_Pase_AS"/>
</dbReference>
<dbReference type="Proteomes" id="UP000237271">
    <property type="component" value="Unassembled WGS sequence"/>
</dbReference>
<feature type="non-terminal residue" evidence="1">
    <location>
        <position position="1"/>
    </location>
</feature>
<organism evidence="1 2">
    <name type="scientific">Phytophthora palmivora</name>
    <dbReference type="NCBI Taxonomy" id="4796"/>
    <lineage>
        <taxon>Eukaryota</taxon>
        <taxon>Sar</taxon>
        <taxon>Stramenopiles</taxon>
        <taxon>Oomycota</taxon>
        <taxon>Peronosporomycetes</taxon>
        <taxon>Peronosporales</taxon>
        <taxon>Peronosporaceae</taxon>
        <taxon>Phytophthora</taxon>
    </lineage>
</organism>
<dbReference type="PROSITE" id="PS00778">
    <property type="entry name" value="HIS_ACID_PHOSPHAT_2"/>
    <property type="match status" value="1"/>
</dbReference>
<gene>
    <name evidence="1" type="ORF">PHPALM_2701</name>
</gene>
<dbReference type="OrthoDB" id="10257284at2759"/>
<dbReference type="InterPro" id="IPR029033">
    <property type="entry name" value="His_PPase_superfam"/>
</dbReference>
<accession>A0A2P4YP79</accession>
<proteinExistence type="predicted"/>
<evidence type="ECO:0000313" key="1">
    <source>
        <dbReference type="EMBL" id="POM79586.1"/>
    </source>
</evidence>
<dbReference type="Gene3D" id="3.40.50.1240">
    <property type="entry name" value="Phosphoglycerate mutase-like"/>
    <property type="match status" value="1"/>
</dbReference>
<dbReference type="EMBL" id="NCKW01001289">
    <property type="protein sequence ID" value="POM79586.1"/>
    <property type="molecule type" value="Genomic_DNA"/>
</dbReference>
<protein>
    <submittedName>
        <fullName evidence="1">Histidine acid phosphatase</fullName>
    </submittedName>
</protein>
<keyword evidence="2" id="KW-1185">Reference proteome</keyword>
<sequence length="115" mass="13572">WPFPEGVDLKIFEQVEIYDTWLWQRLYHRKDFCYPAFKDGVKEVYEFVKAVVENEQLAKISFFSAHDNSIVALLGALQIDVGSQLPEYGTMVKLEIYEDKTTHEFFVKPLYENEV</sequence>
<comment type="caution">
    <text evidence="1">The sequence shown here is derived from an EMBL/GenBank/DDBJ whole genome shotgun (WGS) entry which is preliminary data.</text>
</comment>
<reference evidence="1 2" key="1">
    <citation type="journal article" date="2017" name="Genome Biol. Evol.">
        <title>Phytophthora megakarya and P. palmivora, closely related causal agents of cacao black pod rot, underwent increases in genome sizes and gene numbers by different mechanisms.</title>
        <authorList>
            <person name="Ali S.S."/>
            <person name="Shao J."/>
            <person name="Lary D.J."/>
            <person name="Kronmiller B."/>
            <person name="Shen D."/>
            <person name="Strem M.D."/>
            <person name="Amoako-Attah I."/>
            <person name="Akrofi A.Y."/>
            <person name="Begoude B.A."/>
            <person name="Ten Hoopen G.M."/>
            <person name="Coulibaly K."/>
            <person name="Kebe B.I."/>
            <person name="Melnick R.L."/>
            <person name="Guiltinan M.J."/>
            <person name="Tyler B.M."/>
            <person name="Meinhardt L.W."/>
            <person name="Bailey B.A."/>
        </authorList>
    </citation>
    <scope>NUCLEOTIDE SEQUENCE [LARGE SCALE GENOMIC DNA]</scope>
    <source>
        <strain evidence="2">sbr112.9</strain>
    </source>
</reference>
<dbReference type="AlphaFoldDB" id="A0A2P4YP79"/>
<evidence type="ECO:0000313" key="2">
    <source>
        <dbReference type="Proteomes" id="UP000237271"/>
    </source>
</evidence>
<dbReference type="SUPFAM" id="SSF53254">
    <property type="entry name" value="Phosphoglycerate mutase-like"/>
    <property type="match status" value="1"/>
</dbReference>
<name>A0A2P4YP79_9STRA</name>